<accession>A0A818LR96</accession>
<evidence type="ECO:0000313" key="14">
    <source>
        <dbReference type="Proteomes" id="UP000663823"/>
    </source>
</evidence>
<evidence type="ECO:0000256" key="11">
    <source>
        <dbReference type="SAM" id="MobiDB-lite"/>
    </source>
</evidence>
<comment type="similarity">
    <text evidence="3">Belongs to the peptidase S9C family.</text>
</comment>
<dbReference type="GO" id="GO:0006508">
    <property type="term" value="P:proteolysis"/>
    <property type="evidence" value="ECO:0007669"/>
    <property type="project" value="UniProtKB-KW"/>
</dbReference>
<dbReference type="Pfam" id="PF06524">
    <property type="entry name" value="NOA36"/>
    <property type="match status" value="1"/>
</dbReference>
<keyword evidence="6" id="KW-0677">Repeat</keyword>
<keyword evidence="9" id="KW-0862">Zinc</keyword>
<dbReference type="GO" id="GO:0008236">
    <property type="term" value="F:serine-type peptidase activity"/>
    <property type="evidence" value="ECO:0007669"/>
    <property type="project" value="InterPro"/>
</dbReference>
<dbReference type="Proteomes" id="UP000663823">
    <property type="component" value="Unassembled WGS sequence"/>
</dbReference>
<dbReference type="Gene3D" id="3.40.50.1820">
    <property type="entry name" value="alpha/beta hydrolase"/>
    <property type="match status" value="1"/>
</dbReference>
<evidence type="ECO:0000256" key="3">
    <source>
        <dbReference type="ARBA" id="ARBA00010040"/>
    </source>
</evidence>
<feature type="compositionally biased region" description="Acidic residues" evidence="11">
    <location>
        <begin position="1229"/>
        <end position="1263"/>
    </location>
</feature>
<evidence type="ECO:0000256" key="10">
    <source>
        <dbReference type="ARBA" id="ARBA00023242"/>
    </source>
</evidence>
<dbReference type="EMBL" id="CAJOAX010000380">
    <property type="protein sequence ID" value="CAF3578811.1"/>
    <property type="molecule type" value="Genomic_DNA"/>
</dbReference>
<dbReference type="InterPro" id="IPR001375">
    <property type="entry name" value="Peptidase_S9_cat"/>
</dbReference>
<proteinExistence type="inferred from homology"/>
<keyword evidence="5" id="KW-0479">Metal-binding</keyword>
<dbReference type="SUPFAM" id="SSF52047">
    <property type="entry name" value="RNI-like"/>
    <property type="match status" value="1"/>
</dbReference>
<feature type="domain" description="Peptidase S9 prolyl oligopeptidase catalytic" evidence="12">
    <location>
        <begin position="519"/>
        <end position="713"/>
    </location>
</feature>
<name>A0A818LR96_9BILA</name>
<comment type="caution">
    <text evidence="13">The sequence shown here is derived from an EMBL/GenBank/DDBJ whole genome shotgun (WGS) entry which is preliminary data.</text>
</comment>
<comment type="subcellular location">
    <subcellularLocation>
        <location evidence="1">Nucleus</location>
        <location evidence="1">Nucleolus</location>
    </subcellularLocation>
</comment>
<keyword evidence="8" id="KW-0378">Hydrolase</keyword>
<comment type="similarity">
    <text evidence="2">Belongs to the NOA36 family.</text>
</comment>
<dbReference type="SUPFAM" id="SSF53474">
    <property type="entry name" value="alpha/beta-Hydrolases"/>
    <property type="match status" value="1"/>
</dbReference>
<feature type="region of interest" description="Disordered" evidence="11">
    <location>
        <begin position="1"/>
        <end position="24"/>
    </location>
</feature>
<keyword evidence="7" id="KW-0863">Zinc-finger</keyword>
<sequence>MTSSTTTGTMPPTTTGTTPPTTTAWNISDYQSNTDYYNSLSSRHNFDQSDNLRLDRLSSPRFHPIDGRSIIYLRRQSHMPDVRQSTTTLHWLDLEANNSVQLTRPIWGIHDQQFFWVNNNTILFLSNRASSGLSQIFQLNLPMDLSTTDFIDPIQITNYPLNIDNLLVNQQASRLAFSCQVYPNLTINQTVARQAAEKASGRSIYQFDKLFIRHWDEYRTGPRHHPFVVSIGRQSSNGIFSFSSDPLDVLFNVDSDSPTRPFGDAQAQWSFSSSGDWFAYTRQYDETSEVAWSTNLDIFTVNLNIPGQKGECITCENVATDTDPFYSPTDDSILVYRSHSVPGSTCIIFFHISATSHTTITLRDDWDQSIQAVTWSLDGESLYLEIGEEASNVIYHLSDIFTNQSVVRLIDSGTSRAVNLHPIDNQTFVFTHGSILKPTNIYLYSSNESIRPLTNHNNALLSKVLMSTVAEKFSFAGAQGDTVWGWHVPPVNGTPNPAPLAFLIHGGPQNSWYDSWGSGWNFQSFSSQGFAVIAINFHGSDSYGQNFTDSITGQYGSLPYEDLQLGLTYALNSFTYIDPNRTVALGASYGGYMINWIAGQSEMNRRFRTFVNHNGLFDMRAMGYSTEELWFTEHDVGGYTPYDNPDAYERYNPVNYVTNWTQPMLIIVGAHDYRVPETQGIGAFTALQRRGIESRLLYFPTENHWILNSQHSIACFDLFESKLTVDDLRHTYEIIFRSCITLKTLKFTIMDHNDLRKRIHNAPLFNQPIATNIEYLDIYQLYFDEFDCILSPSFLPQVKSLTATIYNSPPQQDFLNDRLTVDFLANLVVHFNWGFTFAYLESVFKRTPNLKSFLITSSPITLIDCQKWQYFLSKYLVKVVKFHLHACDWEQLQWSKRNEYTDFRTSAYWMKERAGTVQTECQQLLDEEGNGLDSISITFTTTTFKNIMPKRKTGQRKKAEKQKERQKLLQSAFYNKQLVEWPCNFLMDCDKCKKQQKNRAFCYFCQALQALPVCAQCGKQKCLSKSGDCLVKHGGAHATGLQLVGAICDFCEAWICHSKKCLTTHPCQCPLQNGDCIECNRSVWEQGGRVFQCSFCDQFLCEDDQFEHQASCQVLESENYKCASCSRHGQWSCLRCKVCYCDEHIKRRGFKYAQGEAFPCPKCNFPTKETKDLSMSTRSYGYGRKLQNDYEDDDDALGMTGGCNYFTRGEGSQNFTFGGRPIEERAPRDEEEDEDEDDENDEDEDEEEEDEEEDDDEDGEEDIEKSSDQES</sequence>
<evidence type="ECO:0000256" key="7">
    <source>
        <dbReference type="ARBA" id="ARBA00022771"/>
    </source>
</evidence>
<dbReference type="GO" id="GO:0008270">
    <property type="term" value="F:zinc ion binding"/>
    <property type="evidence" value="ECO:0007669"/>
    <property type="project" value="UniProtKB-KW"/>
</dbReference>
<keyword evidence="4" id="KW-0645">Protease</keyword>
<dbReference type="InterPro" id="IPR029058">
    <property type="entry name" value="AB_hydrolase_fold"/>
</dbReference>
<dbReference type="PANTHER" id="PTHR13214">
    <property type="entry name" value="ZINC FINGER PROTEIN 330"/>
    <property type="match status" value="1"/>
</dbReference>
<reference evidence="13" key="1">
    <citation type="submission" date="2021-02" db="EMBL/GenBank/DDBJ databases">
        <authorList>
            <person name="Nowell W R."/>
        </authorList>
    </citation>
    <scope>NUCLEOTIDE SEQUENCE</scope>
</reference>
<evidence type="ECO:0000256" key="8">
    <source>
        <dbReference type="ARBA" id="ARBA00022801"/>
    </source>
</evidence>
<evidence type="ECO:0000256" key="6">
    <source>
        <dbReference type="ARBA" id="ARBA00022737"/>
    </source>
</evidence>
<evidence type="ECO:0000256" key="1">
    <source>
        <dbReference type="ARBA" id="ARBA00004604"/>
    </source>
</evidence>
<evidence type="ECO:0000256" key="5">
    <source>
        <dbReference type="ARBA" id="ARBA00022723"/>
    </source>
</evidence>
<evidence type="ECO:0000256" key="4">
    <source>
        <dbReference type="ARBA" id="ARBA00022670"/>
    </source>
</evidence>
<evidence type="ECO:0000256" key="2">
    <source>
        <dbReference type="ARBA" id="ARBA00007212"/>
    </source>
</evidence>
<dbReference type="InterPro" id="IPR010531">
    <property type="entry name" value="NOA36"/>
</dbReference>
<evidence type="ECO:0000259" key="12">
    <source>
        <dbReference type="Pfam" id="PF00326"/>
    </source>
</evidence>
<feature type="region of interest" description="Disordered" evidence="11">
    <location>
        <begin position="1210"/>
        <end position="1271"/>
    </location>
</feature>
<dbReference type="AlphaFoldDB" id="A0A818LR96"/>
<dbReference type="Pfam" id="PF00326">
    <property type="entry name" value="Peptidase_S9"/>
    <property type="match status" value="1"/>
</dbReference>
<protein>
    <recommendedName>
        <fullName evidence="12">Peptidase S9 prolyl oligopeptidase catalytic domain-containing protein</fullName>
    </recommendedName>
</protein>
<dbReference type="SUPFAM" id="SSF82171">
    <property type="entry name" value="DPP6 N-terminal domain-like"/>
    <property type="match status" value="1"/>
</dbReference>
<gene>
    <name evidence="13" type="ORF">OTI717_LOCUS5699</name>
</gene>
<organism evidence="13 14">
    <name type="scientific">Rotaria sordida</name>
    <dbReference type="NCBI Taxonomy" id="392033"/>
    <lineage>
        <taxon>Eukaryota</taxon>
        <taxon>Metazoa</taxon>
        <taxon>Spiralia</taxon>
        <taxon>Gnathifera</taxon>
        <taxon>Rotifera</taxon>
        <taxon>Eurotatoria</taxon>
        <taxon>Bdelloidea</taxon>
        <taxon>Philodinida</taxon>
        <taxon>Philodinidae</taxon>
        <taxon>Rotaria</taxon>
    </lineage>
</organism>
<dbReference type="PANTHER" id="PTHR13214:SF1">
    <property type="entry name" value="ZINC FINGER PROTEIN 330"/>
    <property type="match status" value="1"/>
</dbReference>
<dbReference type="FunFam" id="3.40.50.1820:FF:000028">
    <property type="entry name" value="S9 family peptidase"/>
    <property type="match status" value="1"/>
</dbReference>
<evidence type="ECO:0000313" key="13">
    <source>
        <dbReference type="EMBL" id="CAF3578811.1"/>
    </source>
</evidence>
<evidence type="ECO:0000256" key="9">
    <source>
        <dbReference type="ARBA" id="ARBA00022833"/>
    </source>
</evidence>
<feature type="compositionally biased region" description="Low complexity" evidence="11">
    <location>
        <begin position="1"/>
        <end position="23"/>
    </location>
</feature>
<dbReference type="GO" id="GO:0005730">
    <property type="term" value="C:nucleolus"/>
    <property type="evidence" value="ECO:0007669"/>
    <property type="project" value="UniProtKB-SubCell"/>
</dbReference>
<keyword evidence="10" id="KW-0539">Nucleus</keyword>